<feature type="region of interest" description="Disordered" evidence="1">
    <location>
        <begin position="296"/>
        <end position="327"/>
    </location>
</feature>
<dbReference type="Proteomes" id="UP001152798">
    <property type="component" value="Chromosome 6"/>
</dbReference>
<feature type="compositionally biased region" description="Polar residues" evidence="1">
    <location>
        <begin position="104"/>
        <end position="116"/>
    </location>
</feature>
<dbReference type="SUPFAM" id="SSF46934">
    <property type="entry name" value="UBA-like"/>
    <property type="match status" value="1"/>
</dbReference>
<dbReference type="Pfam" id="PF14555">
    <property type="entry name" value="UBA_4"/>
    <property type="match status" value="1"/>
</dbReference>
<dbReference type="InterPro" id="IPR029071">
    <property type="entry name" value="Ubiquitin-like_domsf"/>
</dbReference>
<dbReference type="InterPro" id="IPR001012">
    <property type="entry name" value="UBX_dom"/>
</dbReference>
<dbReference type="AlphaFoldDB" id="A0A9P0MW04"/>
<sequence length="407" mass="44513">MADKNKSIEDFVKFTCSTETEARSYLENAGWNTEMALLMYFDDRDERMDATTDRSCQNSAAPAAENIADSDNDEPTEAEAPEPFTFAATPERSSTGRQGPVRVNRSNIRTFSSLRSNNDDDEDEDQLYYAGGSQSSGQQIMGNDRRGDVAGEVFKHLKQMVSVGDIELAGPSKESGKSKFAGPGYRLGQTPDDTKVIGGSSSQGSDERPEIHLRLWRNGFTVGDEPLRPYSNPENREAIDMLLRGEVPVSLIPPGTTDGKVNVQVEDLRHENYSGSSSRGKYFTGQGHVLGNVVPDVVTNEGPAAPAATENSQSSEPPPSSPLQVNETEPVTTVVIRLPNGARSQVRLNVSHTVEDLRGHLTTVHRELNGQIFAFMVNFPPKEVTDEKLSVKDAGLMNSSVYLRVKK</sequence>
<evidence type="ECO:0008006" key="6">
    <source>
        <dbReference type="Google" id="ProtNLM"/>
    </source>
</evidence>
<reference evidence="4" key="1">
    <citation type="submission" date="2022-01" db="EMBL/GenBank/DDBJ databases">
        <authorList>
            <person name="King R."/>
        </authorList>
    </citation>
    <scope>NUCLEOTIDE SEQUENCE</scope>
</reference>
<dbReference type="PROSITE" id="PS50033">
    <property type="entry name" value="UBX"/>
    <property type="match status" value="1"/>
</dbReference>
<dbReference type="InterPro" id="IPR036241">
    <property type="entry name" value="NSFL1C_SEP_dom_sf"/>
</dbReference>
<dbReference type="SUPFAM" id="SSF54236">
    <property type="entry name" value="Ubiquitin-like"/>
    <property type="match status" value="1"/>
</dbReference>
<dbReference type="EMBL" id="OV725082">
    <property type="protein sequence ID" value="CAH1404517.1"/>
    <property type="molecule type" value="Genomic_DNA"/>
</dbReference>
<feature type="domain" description="SEP" evidence="3">
    <location>
        <begin position="208"/>
        <end position="274"/>
    </location>
</feature>
<feature type="domain" description="UBX" evidence="2">
    <location>
        <begin position="327"/>
        <end position="404"/>
    </location>
</feature>
<dbReference type="SUPFAM" id="SSF102848">
    <property type="entry name" value="NSFL1 (p97 ATPase) cofactor p47, SEP domain"/>
    <property type="match status" value="1"/>
</dbReference>
<dbReference type="InterPro" id="IPR012989">
    <property type="entry name" value="SEP_domain"/>
</dbReference>
<feature type="region of interest" description="Disordered" evidence="1">
    <location>
        <begin position="169"/>
        <end position="208"/>
    </location>
</feature>
<dbReference type="Gene3D" id="3.30.420.210">
    <property type="entry name" value="SEP domain"/>
    <property type="match status" value="1"/>
</dbReference>
<evidence type="ECO:0000256" key="1">
    <source>
        <dbReference type="SAM" id="MobiDB-lite"/>
    </source>
</evidence>
<dbReference type="CDD" id="cd14348">
    <property type="entry name" value="UBA_p47"/>
    <property type="match status" value="1"/>
</dbReference>
<dbReference type="PANTHER" id="PTHR23333:SF20">
    <property type="entry name" value="NSFL1 COFACTOR P47"/>
    <property type="match status" value="1"/>
</dbReference>
<feature type="region of interest" description="Disordered" evidence="1">
    <location>
        <begin position="49"/>
        <end position="144"/>
    </location>
</feature>
<dbReference type="GO" id="GO:0005634">
    <property type="term" value="C:nucleus"/>
    <property type="evidence" value="ECO:0007669"/>
    <property type="project" value="TreeGrafter"/>
</dbReference>
<dbReference type="PANTHER" id="PTHR23333">
    <property type="entry name" value="UBX DOMAIN CONTAINING PROTEIN"/>
    <property type="match status" value="1"/>
</dbReference>
<evidence type="ECO:0000313" key="4">
    <source>
        <dbReference type="EMBL" id="CAH1404517.1"/>
    </source>
</evidence>
<evidence type="ECO:0000259" key="2">
    <source>
        <dbReference type="PROSITE" id="PS50033"/>
    </source>
</evidence>
<dbReference type="OrthoDB" id="25887at2759"/>
<dbReference type="GO" id="GO:0061025">
    <property type="term" value="P:membrane fusion"/>
    <property type="evidence" value="ECO:0007669"/>
    <property type="project" value="TreeGrafter"/>
</dbReference>
<feature type="compositionally biased region" description="Acidic residues" evidence="1">
    <location>
        <begin position="68"/>
        <end position="80"/>
    </location>
</feature>
<dbReference type="InterPro" id="IPR009060">
    <property type="entry name" value="UBA-like_sf"/>
</dbReference>
<dbReference type="GO" id="GO:0005829">
    <property type="term" value="C:cytosol"/>
    <property type="evidence" value="ECO:0007669"/>
    <property type="project" value="TreeGrafter"/>
</dbReference>
<protein>
    <recommendedName>
        <fullName evidence="6">NSFL1 cofactor p47</fullName>
    </recommendedName>
</protein>
<dbReference type="Pfam" id="PF08059">
    <property type="entry name" value="SEP"/>
    <property type="match status" value="1"/>
</dbReference>
<evidence type="ECO:0000259" key="3">
    <source>
        <dbReference type="PROSITE" id="PS51399"/>
    </source>
</evidence>
<dbReference type="SMART" id="SM00553">
    <property type="entry name" value="SEP"/>
    <property type="match status" value="1"/>
</dbReference>
<dbReference type="GO" id="GO:0031468">
    <property type="term" value="P:nuclear membrane reassembly"/>
    <property type="evidence" value="ECO:0007669"/>
    <property type="project" value="TreeGrafter"/>
</dbReference>
<keyword evidence="5" id="KW-1185">Reference proteome</keyword>
<dbReference type="GO" id="GO:0007030">
    <property type="term" value="P:Golgi organization"/>
    <property type="evidence" value="ECO:0007669"/>
    <property type="project" value="TreeGrafter"/>
</dbReference>
<dbReference type="GO" id="GO:0043161">
    <property type="term" value="P:proteasome-mediated ubiquitin-dependent protein catabolic process"/>
    <property type="evidence" value="ECO:0007669"/>
    <property type="project" value="TreeGrafter"/>
</dbReference>
<name>A0A9P0MW04_NEZVI</name>
<organism evidence="4 5">
    <name type="scientific">Nezara viridula</name>
    <name type="common">Southern green stink bug</name>
    <name type="synonym">Cimex viridulus</name>
    <dbReference type="NCBI Taxonomy" id="85310"/>
    <lineage>
        <taxon>Eukaryota</taxon>
        <taxon>Metazoa</taxon>
        <taxon>Ecdysozoa</taxon>
        <taxon>Arthropoda</taxon>
        <taxon>Hexapoda</taxon>
        <taxon>Insecta</taxon>
        <taxon>Pterygota</taxon>
        <taxon>Neoptera</taxon>
        <taxon>Paraneoptera</taxon>
        <taxon>Hemiptera</taxon>
        <taxon>Heteroptera</taxon>
        <taxon>Panheteroptera</taxon>
        <taxon>Pentatomomorpha</taxon>
        <taxon>Pentatomoidea</taxon>
        <taxon>Pentatomidae</taxon>
        <taxon>Pentatominae</taxon>
        <taxon>Nezara</taxon>
    </lineage>
</organism>
<dbReference type="Gene3D" id="1.10.8.10">
    <property type="entry name" value="DNA helicase RuvA subunit, C-terminal domain"/>
    <property type="match status" value="1"/>
</dbReference>
<proteinExistence type="predicted"/>
<dbReference type="GO" id="GO:0043130">
    <property type="term" value="F:ubiquitin binding"/>
    <property type="evidence" value="ECO:0007669"/>
    <property type="project" value="TreeGrafter"/>
</dbReference>
<dbReference type="Pfam" id="PF00789">
    <property type="entry name" value="UBX"/>
    <property type="match status" value="1"/>
</dbReference>
<dbReference type="PROSITE" id="PS51399">
    <property type="entry name" value="SEP"/>
    <property type="match status" value="1"/>
</dbReference>
<evidence type="ECO:0000313" key="5">
    <source>
        <dbReference type="Proteomes" id="UP001152798"/>
    </source>
</evidence>
<feature type="compositionally biased region" description="Low complexity" evidence="1">
    <location>
        <begin position="81"/>
        <end position="91"/>
    </location>
</feature>
<accession>A0A9P0MW04</accession>
<dbReference type="Gene3D" id="3.10.20.90">
    <property type="entry name" value="Phosphatidylinositol 3-kinase Catalytic Subunit, Chain A, domain 1"/>
    <property type="match status" value="1"/>
</dbReference>
<dbReference type="GO" id="GO:0000045">
    <property type="term" value="P:autophagosome assembly"/>
    <property type="evidence" value="ECO:0007669"/>
    <property type="project" value="TreeGrafter"/>
</dbReference>
<gene>
    <name evidence="4" type="ORF">NEZAVI_LOCUS12917</name>
</gene>